<dbReference type="GO" id="GO:0046872">
    <property type="term" value="F:metal ion binding"/>
    <property type="evidence" value="ECO:0007669"/>
    <property type="project" value="UniProtKB-KW"/>
</dbReference>
<organism evidence="4 5">
    <name type="scientific">Plakobranchus ocellatus</name>
    <dbReference type="NCBI Taxonomy" id="259542"/>
    <lineage>
        <taxon>Eukaryota</taxon>
        <taxon>Metazoa</taxon>
        <taxon>Spiralia</taxon>
        <taxon>Lophotrochozoa</taxon>
        <taxon>Mollusca</taxon>
        <taxon>Gastropoda</taxon>
        <taxon>Heterobranchia</taxon>
        <taxon>Euthyneura</taxon>
        <taxon>Panpulmonata</taxon>
        <taxon>Sacoglossa</taxon>
        <taxon>Placobranchoidea</taxon>
        <taxon>Plakobranchidae</taxon>
        <taxon>Plakobranchus</taxon>
    </lineage>
</organism>
<evidence type="ECO:0000259" key="3">
    <source>
        <dbReference type="Pfam" id="PF13359"/>
    </source>
</evidence>
<dbReference type="Pfam" id="PF13359">
    <property type="entry name" value="DDE_Tnp_4"/>
    <property type="match status" value="1"/>
</dbReference>
<comment type="cofactor">
    <cofactor evidence="1">
        <name>a divalent metal cation</name>
        <dbReference type="ChEBI" id="CHEBI:60240"/>
    </cofactor>
</comment>
<keyword evidence="2" id="KW-0479">Metal-binding</keyword>
<dbReference type="Proteomes" id="UP000735302">
    <property type="component" value="Unassembled WGS sequence"/>
</dbReference>
<dbReference type="EMBL" id="BLXT01004960">
    <property type="protein sequence ID" value="GFO18497.1"/>
    <property type="molecule type" value="Genomic_DNA"/>
</dbReference>
<keyword evidence="5" id="KW-1185">Reference proteome</keyword>
<dbReference type="AlphaFoldDB" id="A0AAV4BHQ8"/>
<evidence type="ECO:0000256" key="1">
    <source>
        <dbReference type="ARBA" id="ARBA00001968"/>
    </source>
</evidence>
<name>A0AAV4BHQ8_9GAST</name>
<proteinExistence type="predicted"/>
<evidence type="ECO:0000256" key="2">
    <source>
        <dbReference type="ARBA" id="ARBA00022723"/>
    </source>
</evidence>
<gene>
    <name evidence="4" type="ORF">PoB_004500200</name>
</gene>
<evidence type="ECO:0000313" key="4">
    <source>
        <dbReference type="EMBL" id="GFO18497.1"/>
    </source>
</evidence>
<evidence type="ECO:0000313" key="5">
    <source>
        <dbReference type="Proteomes" id="UP000735302"/>
    </source>
</evidence>
<dbReference type="InterPro" id="IPR027806">
    <property type="entry name" value="HARBI1_dom"/>
</dbReference>
<protein>
    <submittedName>
        <fullName evidence="4">Nuclease harbi1</fullName>
    </submittedName>
</protein>
<sequence>MDLAAATVLAKTRCRTELWAKTPDGIFSKWDFPNCIGSIDGKHIPLSKPPNFGSLYYNYKDFFSIVLLAVADAYGRLLVVDIGSYGGIFNANCLGKHLCEGSLDFPAAKKIPGTELITPHVFVADEAFALLPNLMKPFARRQLTTQNRVFNYRQTSPPERTDVLRQRGKGRGCRYRSLEARHHADGATVLHNMF</sequence>
<comment type="caution">
    <text evidence="4">The sequence shown here is derived from an EMBL/GenBank/DDBJ whole genome shotgun (WGS) entry which is preliminary data.</text>
</comment>
<reference evidence="4 5" key="1">
    <citation type="journal article" date="2021" name="Elife">
        <title>Chloroplast acquisition without the gene transfer in kleptoplastic sea slugs, Plakobranchus ocellatus.</title>
        <authorList>
            <person name="Maeda T."/>
            <person name="Takahashi S."/>
            <person name="Yoshida T."/>
            <person name="Shimamura S."/>
            <person name="Takaki Y."/>
            <person name="Nagai Y."/>
            <person name="Toyoda A."/>
            <person name="Suzuki Y."/>
            <person name="Arimoto A."/>
            <person name="Ishii H."/>
            <person name="Satoh N."/>
            <person name="Nishiyama T."/>
            <person name="Hasebe M."/>
            <person name="Maruyama T."/>
            <person name="Minagawa J."/>
            <person name="Obokata J."/>
            <person name="Shigenobu S."/>
        </authorList>
    </citation>
    <scope>NUCLEOTIDE SEQUENCE [LARGE SCALE GENOMIC DNA]</scope>
</reference>
<feature type="domain" description="DDE Tnp4" evidence="3">
    <location>
        <begin position="39"/>
        <end position="153"/>
    </location>
</feature>
<accession>A0AAV4BHQ8</accession>